<protein>
    <submittedName>
        <fullName evidence="2">Class I SAM-dependent methyltransferase</fullName>
    </submittedName>
</protein>
<dbReference type="Proteomes" id="UP000471147">
    <property type="component" value="Unassembled WGS sequence"/>
</dbReference>
<evidence type="ECO:0000259" key="1">
    <source>
        <dbReference type="Pfam" id="PF08241"/>
    </source>
</evidence>
<dbReference type="PANTHER" id="PTHR45036">
    <property type="entry name" value="METHYLTRANSFERASE LIKE 7B"/>
    <property type="match status" value="1"/>
</dbReference>
<dbReference type="InterPro" id="IPR029063">
    <property type="entry name" value="SAM-dependent_MTases_sf"/>
</dbReference>
<dbReference type="GO" id="GO:0032259">
    <property type="term" value="P:methylation"/>
    <property type="evidence" value="ECO:0007669"/>
    <property type="project" value="UniProtKB-KW"/>
</dbReference>
<dbReference type="Gene3D" id="3.40.50.150">
    <property type="entry name" value="Vaccinia Virus protein VP39"/>
    <property type="match status" value="1"/>
</dbReference>
<comment type="caution">
    <text evidence="2">The sequence shown here is derived from an EMBL/GenBank/DDBJ whole genome shotgun (WGS) entry which is preliminary data.</text>
</comment>
<dbReference type="PANTHER" id="PTHR45036:SF1">
    <property type="entry name" value="METHYLTRANSFERASE LIKE 7A"/>
    <property type="match status" value="1"/>
</dbReference>
<accession>A0A6I4LZZ4</accession>
<feature type="domain" description="Methyltransferase type 11" evidence="1">
    <location>
        <begin position="39"/>
        <end position="135"/>
    </location>
</feature>
<name>A0A6I4LZZ4_9SPHN</name>
<keyword evidence="3" id="KW-1185">Reference proteome</keyword>
<proteinExistence type="predicted"/>
<dbReference type="OrthoDB" id="9777830at2"/>
<dbReference type="SUPFAM" id="SSF53335">
    <property type="entry name" value="S-adenosyl-L-methionine-dependent methyltransferases"/>
    <property type="match status" value="1"/>
</dbReference>
<dbReference type="AlphaFoldDB" id="A0A6I4LZZ4"/>
<reference evidence="2 3" key="1">
    <citation type="submission" date="2019-01" db="EMBL/GenBank/DDBJ databases">
        <title>Sphingorhabdus lacus sp.nov., isolated from an oligotrophic freshwater lake.</title>
        <authorList>
            <person name="Park M."/>
        </authorList>
    </citation>
    <scope>NUCLEOTIDE SEQUENCE [LARGE SCALE GENOMIC DNA]</scope>
    <source>
        <strain evidence="2 3">IMCC26285</strain>
    </source>
</reference>
<gene>
    <name evidence="2" type="ORF">EUU23_08130</name>
</gene>
<dbReference type="EMBL" id="SDWJ01000002">
    <property type="protein sequence ID" value="MVZ97673.1"/>
    <property type="molecule type" value="Genomic_DNA"/>
</dbReference>
<dbReference type="InterPro" id="IPR052356">
    <property type="entry name" value="Thiol_S-MT"/>
</dbReference>
<sequence length="208" mass="22699">MSGFWDRHVVPGLIGCACRQPGIMKSRARIIPQASGDVLELGCGGAANLQFYDWYKVRSLSGIDPSAELLERAKTELMQQGRRADFITGIAEALPYAKESFDTIVTTFTLCSVQDPDAALAEAKRVLKPGGRLLFAEHGLAPDPAPAKWQGRIEPLWKHVAGGCHLTRPVTRAISAAGFATDAAQGHYMKRTPRWLGWVEWGEARLAS</sequence>
<dbReference type="InterPro" id="IPR013216">
    <property type="entry name" value="Methyltransf_11"/>
</dbReference>
<organism evidence="2 3">
    <name type="scientific">Sphingorhabdus profundilacus</name>
    <dbReference type="NCBI Taxonomy" id="2509718"/>
    <lineage>
        <taxon>Bacteria</taxon>
        <taxon>Pseudomonadati</taxon>
        <taxon>Pseudomonadota</taxon>
        <taxon>Alphaproteobacteria</taxon>
        <taxon>Sphingomonadales</taxon>
        <taxon>Sphingomonadaceae</taxon>
        <taxon>Sphingorhabdus</taxon>
    </lineage>
</organism>
<evidence type="ECO:0000313" key="2">
    <source>
        <dbReference type="EMBL" id="MVZ97673.1"/>
    </source>
</evidence>
<keyword evidence="2" id="KW-0489">Methyltransferase</keyword>
<dbReference type="GO" id="GO:0008757">
    <property type="term" value="F:S-adenosylmethionine-dependent methyltransferase activity"/>
    <property type="evidence" value="ECO:0007669"/>
    <property type="project" value="InterPro"/>
</dbReference>
<dbReference type="Pfam" id="PF08241">
    <property type="entry name" value="Methyltransf_11"/>
    <property type="match status" value="1"/>
</dbReference>
<keyword evidence="2" id="KW-0808">Transferase</keyword>
<evidence type="ECO:0000313" key="3">
    <source>
        <dbReference type="Proteomes" id="UP000471147"/>
    </source>
</evidence>
<dbReference type="CDD" id="cd02440">
    <property type="entry name" value="AdoMet_MTases"/>
    <property type="match status" value="1"/>
</dbReference>
<dbReference type="PROSITE" id="PS51257">
    <property type="entry name" value="PROKAR_LIPOPROTEIN"/>
    <property type="match status" value="1"/>
</dbReference>